<name>A0ABU7U2F8_9PROT</name>
<protein>
    <recommendedName>
        <fullName evidence="4">Pertussis toxin subunit 1</fullName>
    </recommendedName>
</protein>
<reference evidence="2 3" key="1">
    <citation type="submission" date="2023-10" db="EMBL/GenBank/DDBJ databases">
        <title>Sorlinia euscelidii gen. nov., sp. nov., an acetic acid bacteria isolated from the gut of Euscelidius variegatus emitter.</title>
        <authorList>
            <person name="Michoud G."/>
            <person name="Marasco R."/>
            <person name="Seferji K."/>
            <person name="Gonella E."/>
            <person name="Garuglieri E."/>
            <person name="Alma A."/>
            <person name="Mapelli F."/>
            <person name="Borin S."/>
            <person name="Daffonchio D."/>
            <person name="Crotti E."/>
        </authorList>
    </citation>
    <scope>NUCLEOTIDE SEQUENCE [LARGE SCALE GENOMIC DNA]</scope>
    <source>
        <strain evidence="2 3">EV16P</strain>
    </source>
</reference>
<dbReference type="EMBL" id="JAWJZY010000003">
    <property type="protein sequence ID" value="MEE8659044.1"/>
    <property type="molecule type" value="Genomic_DNA"/>
</dbReference>
<evidence type="ECO:0008006" key="4">
    <source>
        <dbReference type="Google" id="ProtNLM"/>
    </source>
</evidence>
<gene>
    <name evidence="2" type="ORF">DOFOFD_08470</name>
</gene>
<dbReference type="Gene3D" id="3.90.210.10">
    <property type="entry name" value="Heat-Labile Enterotoxin, subunit A"/>
    <property type="match status" value="1"/>
</dbReference>
<evidence type="ECO:0000313" key="3">
    <source>
        <dbReference type="Proteomes" id="UP001312908"/>
    </source>
</evidence>
<feature type="signal peptide" evidence="1">
    <location>
        <begin position="1"/>
        <end position="21"/>
    </location>
</feature>
<keyword evidence="3" id="KW-1185">Reference proteome</keyword>
<evidence type="ECO:0000256" key="1">
    <source>
        <dbReference type="SAM" id="SignalP"/>
    </source>
</evidence>
<evidence type="ECO:0000313" key="2">
    <source>
        <dbReference type="EMBL" id="MEE8659044.1"/>
    </source>
</evidence>
<accession>A0ABU7U2F8</accession>
<dbReference type="SUPFAM" id="SSF56399">
    <property type="entry name" value="ADP-ribosylation"/>
    <property type="match status" value="1"/>
</dbReference>
<proteinExistence type="predicted"/>
<organism evidence="2 3">
    <name type="scientific">Sorlinia euscelidii</name>
    <dbReference type="NCBI Taxonomy" id="3081148"/>
    <lineage>
        <taxon>Bacteria</taxon>
        <taxon>Pseudomonadati</taxon>
        <taxon>Pseudomonadota</taxon>
        <taxon>Alphaproteobacteria</taxon>
        <taxon>Acetobacterales</taxon>
        <taxon>Acetobacteraceae</taxon>
        <taxon>Sorlinia</taxon>
    </lineage>
</organism>
<feature type="chain" id="PRO_5047102801" description="Pertussis toxin subunit 1" evidence="1">
    <location>
        <begin position="22"/>
        <end position="279"/>
    </location>
</feature>
<dbReference type="RefSeq" id="WP_394819908.1">
    <property type="nucleotide sequence ID" value="NZ_JAWJZY010000003.1"/>
</dbReference>
<keyword evidence="1" id="KW-0732">Signal</keyword>
<comment type="caution">
    <text evidence="2">The sequence shown here is derived from an EMBL/GenBank/DDBJ whole genome shotgun (WGS) entry which is preliminary data.</text>
</comment>
<dbReference type="Proteomes" id="UP001312908">
    <property type="component" value="Unassembled WGS sequence"/>
</dbReference>
<sequence length="279" mass="30765">MKRLLAALLVASGFLTTQSHAAPPPEKVYKVSFQPPETTFSSGFVTVGHDRDLIRYVSGASTEDDSTAYVSTIDLWYDVSLISEEAARRNPERPIYVYEIRPTENFFNVEESLLLARDLLPPGAAREQVNDLWLATRHWTEGAWAATAAIAGDQISGVRRYFWNNNRPYFGPFEANPNYYFLPPGVSRGPMPVRNATVDAADVAEEAHGVGFVPAAIANMACDAQPQVRVNAKRRLCPPYEHLPFSTLHARTIARLIAPGILMGSVSGQLRAVPGHDEL</sequence>